<evidence type="ECO:0000256" key="1">
    <source>
        <dbReference type="SAM" id="Phobius"/>
    </source>
</evidence>
<keyword evidence="1" id="KW-0472">Membrane</keyword>
<dbReference type="AlphaFoldDB" id="A0A4Q7ISH0"/>
<evidence type="ECO:0000313" key="3">
    <source>
        <dbReference type="Proteomes" id="UP000291338"/>
    </source>
</evidence>
<feature type="transmembrane region" description="Helical" evidence="1">
    <location>
        <begin position="173"/>
        <end position="189"/>
    </location>
</feature>
<sequence length="428" mass="49100">MTELIIFLVMVLSGFPAINFEYSKKSPFLLFILSSYLIFIIPNSVNIFVYGAEYRYIYSALFFSVFNIIYFVSRVLLSKAYSYQFSWNEVVEKQTQAYLENKTGFVLFYFSIVLFAVLSSIYSITNSFSLTAALSSNWWDTFRTGSRWQTLSIYLFYISGALSIVAFRTKSKALYVILFVGIAYTLFVLRSRTYFVSYAAPFLLYFLYTKVNSIRGSLKVFAICAVIVSFFGIVREVRLAGGIDAVDNISIDFTSFVQRNLTEGGEFERIKGFYYGIDNLNESSAFFSGTNILRTLLLPIPSSLSFGVKPDEITFEIWNFYRGYSELGGQSYHPTVYGLAFYDNYHLGMLVYPIFIACIFLFFELSFSTVGGFFRLNLFAVASLSSLVLARGAFYNGTAFYFWSFILLMVIYIFSKIFLRTIDVKKTF</sequence>
<name>A0A4Q7ISH0_9GAMM</name>
<evidence type="ECO:0008006" key="4">
    <source>
        <dbReference type="Google" id="ProtNLM"/>
    </source>
</evidence>
<feature type="transmembrane region" description="Helical" evidence="1">
    <location>
        <begin position="400"/>
        <end position="419"/>
    </location>
</feature>
<feature type="transmembrane region" description="Helical" evidence="1">
    <location>
        <begin position="106"/>
        <end position="128"/>
    </location>
</feature>
<feature type="transmembrane region" description="Helical" evidence="1">
    <location>
        <begin position="345"/>
        <end position="363"/>
    </location>
</feature>
<keyword evidence="1" id="KW-0812">Transmembrane</keyword>
<feature type="transmembrane region" description="Helical" evidence="1">
    <location>
        <begin position="6"/>
        <end position="22"/>
    </location>
</feature>
<reference evidence="2 3" key="1">
    <citation type="submission" date="2018-01" db="EMBL/GenBank/DDBJ databases">
        <title>Co-occurrence of chitin degradation, pigmentation and bioactivity in marine Pseudoalteromonas.</title>
        <authorList>
            <person name="Paulsen S."/>
            <person name="Gram L."/>
            <person name="Machado H."/>
        </authorList>
    </citation>
    <scope>NUCLEOTIDE SEQUENCE [LARGE SCALE GENOMIC DNA]</scope>
    <source>
        <strain evidence="2 3">S3898</strain>
    </source>
</reference>
<comment type="caution">
    <text evidence="2">The sequence shown here is derived from an EMBL/GenBank/DDBJ whole genome shotgun (WGS) entry which is preliminary data.</text>
</comment>
<feature type="transmembrane region" description="Helical" evidence="1">
    <location>
        <begin position="148"/>
        <end position="166"/>
    </location>
</feature>
<protein>
    <recommendedName>
        <fullName evidence="4">Oligosaccharide repeat unit polymerase</fullName>
    </recommendedName>
</protein>
<dbReference type="Proteomes" id="UP000291338">
    <property type="component" value="Unassembled WGS sequence"/>
</dbReference>
<feature type="transmembrane region" description="Helical" evidence="1">
    <location>
        <begin position="56"/>
        <end position="77"/>
    </location>
</feature>
<keyword evidence="1" id="KW-1133">Transmembrane helix</keyword>
<proteinExistence type="predicted"/>
<organism evidence="2 3">
    <name type="scientific">Pseudoalteromonas phenolica</name>
    <dbReference type="NCBI Taxonomy" id="161398"/>
    <lineage>
        <taxon>Bacteria</taxon>
        <taxon>Pseudomonadati</taxon>
        <taxon>Pseudomonadota</taxon>
        <taxon>Gammaproteobacteria</taxon>
        <taxon>Alteromonadales</taxon>
        <taxon>Pseudoalteromonadaceae</taxon>
        <taxon>Pseudoalteromonas</taxon>
    </lineage>
</organism>
<gene>
    <name evidence="2" type="ORF">C1E23_01365</name>
</gene>
<dbReference type="RefSeq" id="WP_130253853.1">
    <property type="nucleotide sequence ID" value="NZ_PPSX01000005.1"/>
</dbReference>
<feature type="transmembrane region" description="Helical" evidence="1">
    <location>
        <begin position="218"/>
        <end position="234"/>
    </location>
</feature>
<accession>A0A4Q7ISH0</accession>
<dbReference type="EMBL" id="PPSX01000005">
    <property type="protein sequence ID" value="RZQ54961.1"/>
    <property type="molecule type" value="Genomic_DNA"/>
</dbReference>
<feature type="transmembrane region" description="Helical" evidence="1">
    <location>
        <begin position="29"/>
        <end position="50"/>
    </location>
</feature>
<evidence type="ECO:0000313" key="2">
    <source>
        <dbReference type="EMBL" id="RZQ54961.1"/>
    </source>
</evidence>